<keyword evidence="2" id="KW-1185">Reference proteome</keyword>
<evidence type="ECO:0000313" key="1">
    <source>
        <dbReference type="EMBL" id="KUN90407.1"/>
    </source>
</evidence>
<organism evidence="1 2">
    <name type="scientific">Streptomyces caeruleatus</name>
    <dbReference type="NCBI Taxonomy" id="661399"/>
    <lineage>
        <taxon>Bacteria</taxon>
        <taxon>Bacillati</taxon>
        <taxon>Actinomycetota</taxon>
        <taxon>Actinomycetes</taxon>
        <taxon>Kitasatosporales</taxon>
        <taxon>Streptomycetaceae</taxon>
        <taxon>Streptomyces</taxon>
    </lineage>
</organism>
<dbReference type="Proteomes" id="UP000053429">
    <property type="component" value="Unassembled WGS sequence"/>
</dbReference>
<comment type="caution">
    <text evidence="1">The sequence shown here is derived from an EMBL/GenBank/DDBJ whole genome shotgun (WGS) entry which is preliminary data.</text>
</comment>
<evidence type="ECO:0000313" key="2">
    <source>
        <dbReference type="Proteomes" id="UP000053429"/>
    </source>
</evidence>
<name>A0A101TDK5_9ACTN</name>
<dbReference type="AlphaFoldDB" id="A0A101TDK5"/>
<sequence length="215" mass="23692">MILVHADARERVHAPVHCLFSASIWVRFYRIVSDGMRRMETAADACDTGYDCHLLVIVELSKIIPEDFVEPRLGDMSVVPGFGHYAIQGTVRGPAMGIFEYWPEIDLGDVVCRPQSGLRAFERHSFMEVIGSLPFAEGRGASNLFGVESFWCVGVIGLCARGVFGRAAIRSGGRGRCLPTGLSIAVCRGRTLRHRLPVGVQRNREDPVVPAVQRL</sequence>
<proteinExistence type="predicted"/>
<accession>A0A101TDK5</accession>
<protein>
    <submittedName>
        <fullName evidence="1">Uncharacterized protein</fullName>
    </submittedName>
</protein>
<gene>
    <name evidence="1" type="ORF">AQJ67_44170</name>
</gene>
<dbReference type="EMBL" id="LMWY01000083">
    <property type="protein sequence ID" value="KUN90407.1"/>
    <property type="molecule type" value="Genomic_DNA"/>
</dbReference>
<reference evidence="1 2" key="1">
    <citation type="submission" date="2015-10" db="EMBL/GenBank/DDBJ databases">
        <title>Draft genome sequence of Streptomyces caeruleatus NRRL B-24802, type strain for the species Streptomyces caeruleatus.</title>
        <authorList>
            <person name="Ruckert C."/>
            <person name="Winkler A."/>
            <person name="Kalinowski J."/>
            <person name="Kampfer P."/>
            <person name="Glaeser S."/>
        </authorList>
    </citation>
    <scope>NUCLEOTIDE SEQUENCE [LARGE SCALE GENOMIC DNA]</scope>
    <source>
        <strain evidence="1 2">NRRL B-24802</strain>
    </source>
</reference>